<evidence type="ECO:0000256" key="4">
    <source>
        <dbReference type="SAM" id="MobiDB-lite"/>
    </source>
</evidence>
<feature type="region of interest" description="Disordered" evidence="4">
    <location>
        <begin position="558"/>
        <end position="595"/>
    </location>
</feature>
<feature type="compositionally biased region" description="Polar residues" evidence="4">
    <location>
        <begin position="560"/>
        <end position="578"/>
    </location>
</feature>
<dbReference type="PANTHER" id="PTHR14296">
    <property type="entry name" value="REMODELING AND SPACING FACTOR 1"/>
    <property type="match status" value="1"/>
</dbReference>
<feature type="region of interest" description="Disordered" evidence="4">
    <location>
        <begin position="648"/>
        <end position="720"/>
    </location>
</feature>
<dbReference type="GO" id="GO:0006355">
    <property type="term" value="P:regulation of DNA-templated transcription"/>
    <property type="evidence" value="ECO:0007669"/>
    <property type="project" value="InterPro"/>
</dbReference>
<dbReference type="Pfam" id="PF00628">
    <property type="entry name" value="PHD"/>
    <property type="match status" value="1"/>
</dbReference>
<dbReference type="InterPro" id="IPR013083">
    <property type="entry name" value="Znf_RING/FYVE/PHD"/>
</dbReference>
<evidence type="ECO:0000256" key="1">
    <source>
        <dbReference type="ARBA" id="ARBA00022723"/>
    </source>
</evidence>
<feature type="compositionally biased region" description="Basic residues" evidence="4">
    <location>
        <begin position="211"/>
        <end position="230"/>
    </location>
</feature>
<evidence type="ECO:0000256" key="2">
    <source>
        <dbReference type="ARBA" id="ARBA00022771"/>
    </source>
</evidence>
<feature type="compositionally biased region" description="Polar residues" evidence="4">
    <location>
        <begin position="411"/>
        <end position="420"/>
    </location>
</feature>
<dbReference type="InterPro" id="IPR028938">
    <property type="entry name" value="Rsf1-like"/>
</dbReference>
<dbReference type="InterPro" id="IPR001965">
    <property type="entry name" value="Znf_PHD"/>
</dbReference>
<dbReference type="AlphaFoldDB" id="A0A0F4ZK67"/>
<accession>A0A0F4ZK67</accession>
<organism evidence="6 7">
    <name type="scientific">Thielaviopsis punctulata</name>
    <dbReference type="NCBI Taxonomy" id="72032"/>
    <lineage>
        <taxon>Eukaryota</taxon>
        <taxon>Fungi</taxon>
        <taxon>Dikarya</taxon>
        <taxon>Ascomycota</taxon>
        <taxon>Pezizomycotina</taxon>
        <taxon>Sordariomycetes</taxon>
        <taxon>Hypocreomycetidae</taxon>
        <taxon>Microascales</taxon>
        <taxon>Ceratocystidaceae</taxon>
        <taxon>Thielaviopsis</taxon>
    </lineage>
</organism>
<reference evidence="6 7" key="1">
    <citation type="submission" date="2015-03" db="EMBL/GenBank/DDBJ databases">
        <authorList>
            <person name="Radwan O."/>
            <person name="Al-Naeli F.A."/>
            <person name="Rendon G.A."/>
            <person name="Fields C."/>
        </authorList>
    </citation>
    <scope>NUCLEOTIDE SEQUENCE [LARGE SCALE GENOMIC DNA]</scope>
    <source>
        <strain evidence="6">CR-DP1</strain>
    </source>
</reference>
<feature type="compositionally biased region" description="Basic and acidic residues" evidence="4">
    <location>
        <begin position="9"/>
        <end position="20"/>
    </location>
</feature>
<evidence type="ECO:0000313" key="6">
    <source>
        <dbReference type="EMBL" id="KKA30521.1"/>
    </source>
</evidence>
<dbReference type="Proteomes" id="UP000033483">
    <property type="component" value="Unassembled WGS sequence"/>
</dbReference>
<feature type="region of interest" description="Disordered" evidence="4">
    <location>
        <begin position="749"/>
        <end position="837"/>
    </location>
</feature>
<dbReference type="GO" id="GO:0008270">
    <property type="term" value="F:zinc ion binding"/>
    <property type="evidence" value="ECO:0007669"/>
    <property type="project" value="UniProtKB-KW"/>
</dbReference>
<evidence type="ECO:0000256" key="3">
    <source>
        <dbReference type="ARBA" id="ARBA00022833"/>
    </source>
</evidence>
<sequence>MVSLRKRPRAEPEPVVEKKPAKAVKPTVSKPPEAPEAVKKLRNNWRFANLCQWIYLFGRAVKIPDEIDVDVLEMECLKHRSTVLLDIGLCLLKYLSSHRGLNYETFDEYTRRQYLSKAPEKNPFGNNPVPLSFQDFDIETRLKVLQEMAQWTMINVDKFRDRMVELNENDHTSWRIEPYGWDSDDRTYFVLDDNRLYRLTDAPPPPPAPSKSKKSRKAQRSGGRCSKRRRIDQSSGVDTEEPEMDDESAETEQQPAKEPIDDGLGGAKWECIAVTYDDIVYFLSTLDKTRDSNEKVLRDQIKEHLLPILEKQEASRKRKEQQRERELESLAKMANAKRSSRLAVKQEQKKMEESALEEERLRRAAEVKARKEEAIRTKLEKERDRRLYARERRMQERSSKKVRHEEELQRLSAQNETAGQRISGRRLESEIEKRKQALMELEAEDDWIFDCICGVHGQVDDGTHSLACEECNVWLHSKCVGVSQEEAEMSDFHFTCSSCQRRAEEKNRPRTMIKIKVGRMAETANSEVTDNKEGSGVNGMQSELDIDGRIDETKVPRQIGAQNVQTQAPKTTEESQPPSRDESLEPTLPPLAPTLLPAQPVMSQAEFMSSPTKKAKTYAIDGAAVAAAINGTSGSSIAAALMAARKQPRLQSQSQSQLQSHVRSSPEPEPRLPPIPATPTRKSNGTTTLHSSASKRYRNGATTPMSRGLPTPRGNNVLAPPSRASMSFEESLNGTLLSSPLIGAAAAPDIPSSPLPPAEAGFSPLKHSSPAPLPIKFGSRKGGAGAGPSIQPPAVLPPLEREVIRTPPVKMTEEQRRMRLSSPPLPMEAVEEEEEED</sequence>
<dbReference type="PROSITE" id="PS01359">
    <property type="entry name" value="ZF_PHD_1"/>
    <property type="match status" value="1"/>
</dbReference>
<comment type="caution">
    <text evidence="6">The sequence shown here is derived from an EMBL/GenBank/DDBJ whole genome shotgun (WGS) entry which is preliminary data.</text>
</comment>
<keyword evidence="3" id="KW-0862">Zinc</keyword>
<dbReference type="OrthoDB" id="303107at2759"/>
<feature type="compositionally biased region" description="Basic and acidic residues" evidence="4">
    <location>
        <begin position="392"/>
        <end position="409"/>
    </location>
</feature>
<protein>
    <recommendedName>
        <fullName evidence="5">Zinc finger PHD-type domain-containing protein</fullName>
    </recommendedName>
</protein>
<feature type="domain" description="Zinc finger PHD-type" evidence="5">
    <location>
        <begin position="450"/>
        <end position="500"/>
    </location>
</feature>
<feature type="region of interest" description="Disordered" evidence="4">
    <location>
        <begin position="1"/>
        <end position="33"/>
    </location>
</feature>
<keyword evidence="2" id="KW-0863">Zinc-finger</keyword>
<feature type="region of interest" description="Disordered" evidence="4">
    <location>
        <begin position="520"/>
        <end position="543"/>
    </location>
</feature>
<evidence type="ECO:0000313" key="7">
    <source>
        <dbReference type="Proteomes" id="UP000033483"/>
    </source>
</evidence>
<dbReference type="InterPro" id="IPR019786">
    <property type="entry name" value="Zinc_finger_PHD-type_CS"/>
</dbReference>
<dbReference type="InterPro" id="IPR019787">
    <property type="entry name" value="Znf_PHD-finger"/>
</dbReference>
<keyword evidence="7" id="KW-1185">Reference proteome</keyword>
<dbReference type="Gene3D" id="3.30.40.10">
    <property type="entry name" value="Zinc/RING finger domain, C3HC4 (zinc finger)"/>
    <property type="match status" value="1"/>
</dbReference>
<feature type="region of interest" description="Disordered" evidence="4">
    <location>
        <begin position="198"/>
        <end position="264"/>
    </location>
</feature>
<dbReference type="SUPFAM" id="SSF57903">
    <property type="entry name" value="FYVE/PHD zinc finger"/>
    <property type="match status" value="1"/>
</dbReference>
<proteinExistence type="predicted"/>
<keyword evidence="1" id="KW-0479">Metal-binding</keyword>
<feature type="compositionally biased region" description="Polar residues" evidence="4">
    <location>
        <begin position="682"/>
        <end position="692"/>
    </location>
</feature>
<name>A0A0F4ZK67_9PEZI</name>
<feature type="region of interest" description="Disordered" evidence="4">
    <location>
        <begin position="392"/>
        <end position="424"/>
    </location>
</feature>
<dbReference type="PANTHER" id="PTHR14296:SF3">
    <property type="entry name" value="DIKAR, ISOFORM F"/>
    <property type="match status" value="1"/>
</dbReference>
<evidence type="ECO:0000259" key="5">
    <source>
        <dbReference type="SMART" id="SM00249"/>
    </source>
</evidence>
<dbReference type="SMART" id="SM00249">
    <property type="entry name" value="PHD"/>
    <property type="match status" value="1"/>
</dbReference>
<dbReference type="EMBL" id="LAEV01000370">
    <property type="protein sequence ID" value="KKA30521.1"/>
    <property type="molecule type" value="Genomic_DNA"/>
</dbReference>
<gene>
    <name evidence="6" type="ORF">TD95_003375</name>
</gene>
<dbReference type="InterPro" id="IPR011011">
    <property type="entry name" value="Znf_FYVE_PHD"/>
</dbReference>
<feature type="compositionally biased region" description="Low complexity" evidence="4">
    <location>
        <begin position="649"/>
        <end position="663"/>
    </location>
</feature>
<feature type="compositionally biased region" description="Acidic residues" evidence="4">
    <location>
        <begin position="238"/>
        <end position="250"/>
    </location>
</feature>
<dbReference type="GO" id="GO:0031213">
    <property type="term" value="C:RSF complex"/>
    <property type="evidence" value="ECO:0007669"/>
    <property type="project" value="InterPro"/>
</dbReference>